<organism evidence="7 8">
    <name type="scientific">Aspergillus chevalieri</name>
    <name type="common">Eurotium chevalieri</name>
    <dbReference type="NCBI Taxonomy" id="182096"/>
    <lineage>
        <taxon>Eukaryota</taxon>
        <taxon>Fungi</taxon>
        <taxon>Dikarya</taxon>
        <taxon>Ascomycota</taxon>
        <taxon>Pezizomycotina</taxon>
        <taxon>Eurotiomycetes</taxon>
        <taxon>Eurotiomycetidae</taxon>
        <taxon>Eurotiales</taxon>
        <taxon>Aspergillaceae</taxon>
        <taxon>Aspergillus</taxon>
        <taxon>Aspergillus subgen. Aspergillus</taxon>
    </lineage>
</organism>
<evidence type="ECO:0000256" key="1">
    <source>
        <dbReference type="ARBA" id="ARBA00004496"/>
    </source>
</evidence>
<evidence type="ECO:0000256" key="2">
    <source>
        <dbReference type="ARBA" id="ARBA00009758"/>
    </source>
</evidence>
<comment type="function">
    <text evidence="4">Regulates the GDP/GTP exchange reaction of the Rho proteins by inhibiting the dissociation of GDP from them, and the subsequent binding of GTP to them.</text>
</comment>
<keyword evidence="6" id="KW-0472">Membrane</keyword>
<dbReference type="PANTHER" id="PTHR10980:SF3">
    <property type="entry name" value="LD16419P"/>
    <property type="match status" value="1"/>
</dbReference>
<keyword evidence="3" id="KW-0963">Cytoplasm</keyword>
<dbReference type="Proteomes" id="UP000637239">
    <property type="component" value="Chromosome 4"/>
</dbReference>
<keyword evidence="6" id="KW-0812">Transmembrane</keyword>
<dbReference type="InterPro" id="IPR014756">
    <property type="entry name" value="Ig_E-set"/>
</dbReference>
<sequence>MDTEQYQPLPVQHSGRINRLVSIRYLRNNEQAKEHPLCQPTRTNPLLLTLFLPFLSFLTFLLYLYQLTVHILSSSRYPTNPGTQSTTTTMADHHDDDLAASKTEGFKVGEKKTIEEYKQLDQNDESLNRWKASLGLNTGDPIGDPNDPRKCIIKSLALEVEGRNDVLIDLSTPGALEGLKDKPFTIKEGATFRIKVVFQVHHEVLSGLKYLQVVKRKGIRVSKDEEMLGSYAPNTTGKTEYEKKFNAEEAPSGMMARGHYNAVSKFVDDDDTTHLQFEWSFDIAKDW</sequence>
<dbReference type="KEGG" id="ache:ACHE_41140A"/>
<dbReference type="AlphaFoldDB" id="A0A7R7VPR0"/>
<evidence type="ECO:0000256" key="6">
    <source>
        <dbReference type="SAM" id="Phobius"/>
    </source>
</evidence>
<dbReference type="RefSeq" id="XP_043137098.1">
    <property type="nucleotide sequence ID" value="XM_043279417.1"/>
</dbReference>
<name>A0A7R7VPR0_ASPCH</name>
<comment type="subcellular location">
    <subcellularLocation>
        <location evidence="1">Cytoplasm</location>
    </subcellularLocation>
</comment>
<evidence type="ECO:0000313" key="7">
    <source>
        <dbReference type="EMBL" id="BCR88576.1"/>
    </source>
</evidence>
<dbReference type="EMBL" id="AP024419">
    <property type="protein sequence ID" value="BCR88576.1"/>
    <property type="molecule type" value="Genomic_DNA"/>
</dbReference>
<dbReference type="PRINTS" id="PR00492">
    <property type="entry name" value="RHOGDI"/>
</dbReference>
<dbReference type="SUPFAM" id="SSF81296">
    <property type="entry name" value="E set domains"/>
    <property type="match status" value="1"/>
</dbReference>
<dbReference type="GeneID" id="66982934"/>
<dbReference type="PANTHER" id="PTHR10980">
    <property type="entry name" value="RHO GDP-DISSOCIATION INHIBITOR"/>
    <property type="match status" value="1"/>
</dbReference>
<dbReference type="InterPro" id="IPR024792">
    <property type="entry name" value="RhoGDI_dom_sf"/>
</dbReference>
<dbReference type="FunFam" id="2.70.50.30:FF:000001">
    <property type="entry name" value="Rho GDP-dissociation inhibitor 1"/>
    <property type="match status" value="1"/>
</dbReference>
<dbReference type="Gene3D" id="2.70.50.30">
    <property type="entry name" value="Coagulation Factor XIII, subunit A, domain 1"/>
    <property type="match status" value="1"/>
</dbReference>
<accession>A0A7R7VPR0</accession>
<dbReference type="GO" id="GO:0005829">
    <property type="term" value="C:cytosol"/>
    <property type="evidence" value="ECO:0007669"/>
    <property type="project" value="TreeGrafter"/>
</dbReference>
<dbReference type="InterPro" id="IPR000406">
    <property type="entry name" value="Rho_GDI"/>
</dbReference>
<reference evidence="7" key="1">
    <citation type="submission" date="2021-01" db="EMBL/GenBank/DDBJ databases">
        <authorList>
            <consortium name="Aspergillus chevalieri M1 genome sequencing consortium"/>
            <person name="Kazuki M."/>
            <person name="Futagami T."/>
        </authorList>
    </citation>
    <scope>NUCLEOTIDE SEQUENCE</scope>
    <source>
        <strain evidence="7">M1</strain>
    </source>
</reference>
<dbReference type="GO" id="GO:0007266">
    <property type="term" value="P:Rho protein signal transduction"/>
    <property type="evidence" value="ECO:0007669"/>
    <property type="project" value="InterPro"/>
</dbReference>
<dbReference type="GO" id="GO:0005094">
    <property type="term" value="F:Rho GDP-dissociation inhibitor activity"/>
    <property type="evidence" value="ECO:0007669"/>
    <property type="project" value="InterPro"/>
</dbReference>
<feature type="transmembrane region" description="Helical" evidence="6">
    <location>
        <begin position="46"/>
        <end position="65"/>
    </location>
</feature>
<dbReference type="GO" id="GO:0016020">
    <property type="term" value="C:membrane"/>
    <property type="evidence" value="ECO:0007669"/>
    <property type="project" value="TreeGrafter"/>
</dbReference>
<evidence type="ECO:0000256" key="3">
    <source>
        <dbReference type="ARBA" id="ARBA00022490"/>
    </source>
</evidence>
<keyword evidence="6" id="KW-1133">Transmembrane helix</keyword>
<keyword evidence="8" id="KW-1185">Reference proteome</keyword>
<evidence type="ECO:0000256" key="5">
    <source>
        <dbReference type="ARBA" id="ARBA00071407"/>
    </source>
</evidence>
<evidence type="ECO:0000313" key="8">
    <source>
        <dbReference type="Proteomes" id="UP000637239"/>
    </source>
</evidence>
<proteinExistence type="inferred from homology"/>
<gene>
    <name evidence="7" type="ORF">ACHE_41140A</name>
</gene>
<evidence type="ECO:0000256" key="4">
    <source>
        <dbReference type="ARBA" id="ARBA00054143"/>
    </source>
</evidence>
<comment type="similarity">
    <text evidence="2">Belongs to the Rho GDI family.</text>
</comment>
<dbReference type="Pfam" id="PF02115">
    <property type="entry name" value="Rho_GDI"/>
    <property type="match status" value="1"/>
</dbReference>
<reference evidence="7" key="2">
    <citation type="submission" date="2021-02" db="EMBL/GenBank/DDBJ databases">
        <title>Aspergillus chevalieri M1 genome sequence.</title>
        <authorList>
            <person name="Kadooka C."/>
            <person name="Mori K."/>
            <person name="Futagami T."/>
        </authorList>
    </citation>
    <scope>NUCLEOTIDE SEQUENCE</scope>
    <source>
        <strain evidence="7">M1</strain>
    </source>
</reference>
<protein>
    <recommendedName>
        <fullName evidence="5">Rho GDP-dissociation inhibitor</fullName>
    </recommendedName>
</protein>